<evidence type="ECO:0008006" key="3">
    <source>
        <dbReference type="Google" id="ProtNLM"/>
    </source>
</evidence>
<name>D6ZA93_SEGRD</name>
<dbReference type="STRING" id="640132.Srot_0146"/>
<dbReference type="EMBL" id="CP001958">
    <property type="protein sequence ID" value="ADG96635.1"/>
    <property type="molecule type" value="Genomic_DNA"/>
</dbReference>
<dbReference type="eggNOG" id="COG0584">
    <property type="taxonomic scope" value="Bacteria"/>
</dbReference>
<evidence type="ECO:0000313" key="1">
    <source>
        <dbReference type="EMBL" id="ADG96635.1"/>
    </source>
</evidence>
<organism evidence="1 2">
    <name type="scientific">Segniliparus rotundus (strain ATCC BAA-972 / CDC 1076 / CIP 108378 / DSM 44985 / JCM 13578)</name>
    <dbReference type="NCBI Taxonomy" id="640132"/>
    <lineage>
        <taxon>Bacteria</taxon>
        <taxon>Bacillati</taxon>
        <taxon>Actinomycetota</taxon>
        <taxon>Actinomycetes</taxon>
        <taxon>Mycobacteriales</taxon>
        <taxon>Segniliparaceae</taxon>
        <taxon>Segniliparus</taxon>
    </lineage>
</organism>
<dbReference type="InterPro" id="IPR017946">
    <property type="entry name" value="PLC-like_Pdiesterase_TIM-brl"/>
</dbReference>
<dbReference type="RefSeq" id="WP_013137091.1">
    <property type="nucleotide sequence ID" value="NC_014168.1"/>
</dbReference>
<gene>
    <name evidence="1" type="ordered locus">Srot_0146</name>
</gene>
<dbReference type="KEGG" id="srt:Srot_0146"/>
<proteinExistence type="predicted"/>
<dbReference type="PROSITE" id="PS51257">
    <property type="entry name" value="PROKAR_LIPOPROTEIN"/>
    <property type="match status" value="1"/>
</dbReference>
<keyword evidence="2" id="KW-1185">Reference proteome</keyword>
<dbReference type="OrthoDB" id="5241788at2"/>
<evidence type="ECO:0000313" key="2">
    <source>
        <dbReference type="Proteomes" id="UP000002247"/>
    </source>
</evidence>
<dbReference type="Proteomes" id="UP000002247">
    <property type="component" value="Chromosome"/>
</dbReference>
<dbReference type="GO" id="GO:0006629">
    <property type="term" value="P:lipid metabolic process"/>
    <property type="evidence" value="ECO:0007669"/>
    <property type="project" value="InterPro"/>
</dbReference>
<protein>
    <recommendedName>
        <fullName evidence="3">Glycerophosphoryl diester phosphodiesterase</fullName>
    </recommendedName>
</protein>
<sequence>MGILKRAARGRPAGRAVVAVAVATLLASGCGSNTPVAPTTTSATKIPVHWSPDLPAVIAYQGGVGYGLAQSEPTVRNSIQNVGVSVVHVPVVLDNNGTAIAWSSTKISDAKCSIAPESADPNGPKPAPDGTIGSNVYALSDETVLQGIVCDKTDPAYPNQSESEASGSKLRKLVDLLKVGTSYNNAVERLWFDVELITDPVQKANTATPEQYVAAVVKAMNEARFDNVIISSYDWRTLPLVHSGFKVGTEQIPGLSTVPTVALVRADTFYPGSPWIGGLNLSEVHADLIEAAVKLGVDGIAPDFLASQPLPQPEDQTPPGQQKPLLVSKQFLDRAHKAGLKVFPQVINNLNDMDHQLKICQGTDSQLHLDQCVDGIITAYPDVLDTELGTLGANRPAKLSPR</sequence>
<reference evidence="1 2" key="1">
    <citation type="journal article" date="2010" name="Stand. Genomic Sci.">
        <title>Complete genome sequence of Segniliparus rotundus type strain (CDC 1076).</title>
        <authorList>
            <person name="Sikorski J."/>
            <person name="Lapidus A."/>
            <person name="Copeland A."/>
            <person name="Misra M."/>
            <person name="Glavina Del Rio T."/>
            <person name="Nolan M."/>
            <person name="Lucas S."/>
            <person name="Chen F."/>
            <person name="Tice H."/>
            <person name="Cheng J.F."/>
            <person name="Jando M."/>
            <person name="Schneider S."/>
            <person name="Bruce D."/>
            <person name="Goodwin L."/>
            <person name="Pitluck S."/>
            <person name="Liolios K."/>
            <person name="Mikhailova N."/>
            <person name="Pati A."/>
            <person name="Ivanova N."/>
            <person name="Mavromatis K."/>
            <person name="Chen A."/>
            <person name="Palaniappan K."/>
            <person name="Chertkov O."/>
            <person name="Land M."/>
            <person name="Hauser L."/>
            <person name="Chang Y.J."/>
            <person name="Jeffries C.D."/>
            <person name="Brettin T."/>
            <person name="Detter J.C."/>
            <person name="Han C."/>
            <person name="Rohde M."/>
            <person name="Goker M."/>
            <person name="Bristow J."/>
            <person name="Eisen J.A."/>
            <person name="Markowitz V."/>
            <person name="Hugenholtz P."/>
            <person name="Kyrpides N.C."/>
            <person name="Klenk H.P."/>
        </authorList>
    </citation>
    <scope>NUCLEOTIDE SEQUENCE [LARGE SCALE GENOMIC DNA]</scope>
    <source>
        <strain evidence="2">ATCC BAA-972 / CDC 1076 / CIP 108378 / DSM 44985 / JCM 13578</strain>
    </source>
</reference>
<dbReference type="GO" id="GO:0008081">
    <property type="term" value="F:phosphoric diester hydrolase activity"/>
    <property type="evidence" value="ECO:0007669"/>
    <property type="project" value="InterPro"/>
</dbReference>
<dbReference type="HOGENOM" id="CLU_701870_0_0_11"/>
<dbReference type="AlphaFoldDB" id="D6ZA93"/>
<accession>D6ZA93</accession>
<dbReference type="SUPFAM" id="SSF51695">
    <property type="entry name" value="PLC-like phosphodiesterases"/>
    <property type="match status" value="1"/>
</dbReference>
<dbReference type="Gene3D" id="3.20.20.190">
    <property type="entry name" value="Phosphatidylinositol (PI) phosphodiesterase"/>
    <property type="match status" value="1"/>
</dbReference>